<protein>
    <submittedName>
        <fullName evidence="1">Uncharacterized protein</fullName>
    </submittedName>
</protein>
<gene>
    <name evidence="1" type="ORF">C5O23_12250</name>
</gene>
<dbReference type="EMBL" id="PUEC01000036">
    <property type="protein sequence ID" value="PWB00607.1"/>
    <property type="molecule type" value="Genomic_DNA"/>
</dbReference>
<comment type="caution">
    <text evidence="1">The sequence shown here is derived from an EMBL/GenBank/DDBJ whole genome shotgun (WGS) entry which is preliminary data.</text>
</comment>
<dbReference type="AlphaFoldDB" id="A0A2V1IKM0"/>
<proteinExistence type="predicted"/>
<keyword evidence="2" id="KW-1185">Reference proteome</keyword>
<sequence>MDSNVKKGIAFSKNPILLRSSLTVDDYNPITGIPFTVYASGMNQRYVGRYNQPFSVNISEIVDAYAYTIGEPIMSYHINGVREVEDNGTISERKIYVDITEDNLDEWECLIIAGGVSRQNYRRYARMKTDAFEARFLNNANNFFMTTRTAGWRIVMKETELYPLYFISLERFLYMTVVERTTGKTLIQDGNFDNGIFALDIDALRKQFFDEYGVLSNSFDIYKGDPSQYSCSIVIERSDPARERYRLKFRNSLGVFEIIELAGELTITPDYAAADEARFSRYDAETDDFTADRERITRPQSLTIETGVMRADTVRFLMDMIGSEEVYLLDLSELPVKVIPSIEELKYKPRPETPQKFTVKLQMAEDETNIMQDIIDGTEGRKPRVFSKQFSKQFN</sequence>
<organism evidence="1 2">
    <name type="scientific">Duncaniella muris</name>
    <dbReference type="NCBI Taxonomy" id="2094150"/>
    <lineage>
        <taxon>Bacteria</taxon>
        <taxon>Pseudomonadati</taxon>
        <taxon>Bacteroidota</taxon>
        <taxon>Bacteroidia</taxon>
        <taxon>Bacteroidales</taxon>
        <taxon>Muribaculaceae</taxon>
        <taxon>Duncaniella</taxon>
    </lineage>
</organism>
<accession>A0A2V1IKM0</accession>
<reference evidence="2" key="1">
    <citation type="submission" date="2018-02" db="EMBL/GenBank/DDBJ databases">
        <authorList>
            <person name="Clavel T."/>
            <person name="Strowig T."/>
        </authorList>
    </citation>
    <scope>NUCLEOTIDE SEQUENCE [LARGE SCALE GENOMIC DNA]</scope>
    <source>
        <strain evidence="2">DSM 103720</strain>
    </source>
</reference>
<evidence type="ECO:0000313" key="1">
    <source>
        <dbReference type="EMBL" id="PWB00607.1"/>
    </source>
</evidence>
<dbReference type="Proteomes" id="UP000244905">
    <property type="component" value="Unassembled WGS sequence"/>
</dbReference>
<dbReference type="RefSeq" id="WP_107033217.1">
    <property type="nucleotide sequence ID" value="NZ_CAPDHO010000005.1"/>
</dbReference>
<evidence type="ECO:0000313" key="2">
    <source>
        <dbReference type="Proteomes" id="UP000244905"/>
    </source>
</evidence>
<dbReference type="GeneID" id="82527100"/>
<name>A0A2V1IKM0_9BACT</name>